<keyword evidence="2" id="KW-1185">Reference proteome</keyword>
<evidence type="ECO:0000313" key="1">
    <source>
        <dbReference type="EMBL" id="KAJ3576737.1"/>
    </source>
</evidence>
<protein>
    <submittedName>
        <fullName evidence="1">Uncharacterized protein</fullName>
    </submittedName>
</protein>
<comment type="caution">
    <text evidence="1">The sequence shown here is derived from an EMBL/GenBank/DDBJ whole genome shotgun (WGS) entry which is preliminary data.</text>
</comment>
<sequence length="123" mass="12968">MPPRLSRTKCAEARAPVAADTEAEAAHVKSGGGPTVSVRVSCLSTNLPAVKELYDRLKDVTPIAIECGLKELLGVKEGFILFDKTWEMQVLENLESGLLGCAAGGGLAVNDELAPYKVTLGDL</sequence>
<reference evidence="1" key="1">
    <citation type="submission" date="2022-07" db="EMBL/GenBank/DDBJ databases">
        <title>Genome Sequence of Xylaria arbuscula.</title>
        <authorList>
            <person name="Buettner E."/>
        </authorList>
    </citation>
    <scope>NUCLEOTIDE SEQUENCE</scope>
    <source>
        <strain evidence="1">VT107</strain>
    </source>
</reference>
<name>A0A9W8TMP0_9PEZI</name>
<accession>A0A9W8TMP0</accession>
<dbReference type="Proteomes" id="UP001148614">
    <property type="component" value="Unassembled WGS sequence"/>
</dbReference>
<proteinExistence type="predicted"/>
<dbReference type="AlphaFoldDB" id="A0A9W8TMP0"/>
<dbReference type="EMBL" id="JANPWZ010000459">
    <property type="protein sequence ID" value="KAJ3576737.1"/>
    <property type="molecule type" value="Genomic_DNA"/>
</dbReference>
<gene>
    <name evidence="1" type="ORF">NPX13_g3604</name>
</gene>
<evidence type="ECO:0000313" key="2">
    <source>
        <dbReference type="Proteomes" id="UP001148614"/>
    </source>
</evidence>
<organism evidence="1 2">
    <name type="scientific">Xylaria arbuscula</name>
    <dbReference type="NCBI Taxonomy" id="114810"/>
    <lineage>
        <taxon>Eukaryota</taxon>
        <taxon>Fungi</taxon>
        <taxon>Dikarya</taxon>
        <taxon>Ascomycota</taxon>
        <taxon>Pezizomycotina</taxon>
        <taxon>Sordariomycetes</taxon>
        <taxon>Xylariomycetidae</taxon>
        <taxon>Xylariales</taxon>
        <taxon>Xylariaceae</taxon>
        <taxon>Xylaria</taxon>
    </lineage>
</organism>